<proteinExistence type="predicted"/>
<keyword evidence="4" id="KW-1185">Reference proteome</keyword>
<name>A0ABQ9I3S8_9NEOP</name>
<organism evidence="3 4">
    <name type="scientific">Dryococelus australis</name>
    <dbReference type="NCBI Taxonomy" id="614101"/>
    <lineage>
        <taxon>Eukaryota</taxon>
        <taxon>Metazoa</taxon>
        <taxon>Ecdysozoa</taxon>
        <taxon>Arthropoda</taxon>
        <taxon>Hexapoda</taxon>
        <taxon>Insecta</taxon>
        <taxon>Pterygota</taxon>
        <taxon>Neoptera</taxon>
        <taxon>Polyneoptera</taxon>
        <taxon>Phasmatodea</taxon>
        <taxon>Verophasmatodea</taxon>
        <taxon>Anareolatae</taxon>
        <taxon>Phasmatidae</taxon>
        <taxon>Eurycanthinae</taxon>
        <taxon>Dryococelus</taxon>
    </lineage>
</organism>
<reference evidence="3 4" key="1">
    <citation type="submission" date="2023-02" db="EMBL/GenBank/DDBJ databases">
        <title>LHISI_Scaffold_Assembly.</title>
        <authorList>
            <person name="Stuart O.P."/>
            <person name="Cleave R."/>
            <person name="Magrath M.J.L."/>
            <person name="Mikheyev A.S."/>
        </authorList>
    </citation>
    <scope>NUCLEOTIDE SEQUENCE [LARGE SCALE GENOMIC DNA]</scope>
    <source>
        <strain evidence="3">Daus_M_001</strain>
        <tissue evidence="3">Leg muscle</tissue>
    </source>
</reference>
<evidence type="ECO:0000313" key="3">
    <source>
        <dbReference type="EMBL" id="KAJ8891315.1"/>
    </source>
</evidence>
<dbReference type="PROSITE" id="PS51031">
    <property type="entry name" value="BESS"/>
    <property type="match status" value="1"/>
</dbReference>
<evidence type="ECO:0000256" key="1">
    <source>
        <dbReference type="PROSITE-ProRule" id="PRU00371"/>
    </source>
</evidence>
<dbReference type="Pfam" id="PF02944">
    <property type="entry name" value="BESS"/>
    <property type="match status" value="1"/>
</dbReference>
<accession>A0ABQ9I3S8</accession>
<dbReference type="Proteomes" id="UP001159363">
    <property type="component" value="Chromosome 3"/>
</dbReference>
<comment type="caution">
    <text evidence="3">The sequence shown here is derived from an EMBL/GenBank/DDBJ whole genome shotgun (WGS) entry which is preliminary data.</text>
</comment>
<comment type="subcellular location">
    <subcellularLocation>
        <location evidence="1">Nucleus</location>
    </subcellularLocation>
</comment>
<protein>
    <recommendedName>
        <fullName evidence="2">BESS domain-containing protein</fullName>
    </recommendedName>
</protein>
<gene>
    <name evidence="3" type="ORF">PR048_010831</name>
</gene>
<feature type="domain" description="BESS" evidence="2">
    <location>
        <begin position="41"/>
        <end position="80"/>
    </location>
</feature>
<dbReference type="InterPro" id="IPR004210">
    <property type="entry name" value="BESS_motif"/>
</dbReference>
<dbReference type="EMBL" id="JARBHB010000003">
    <property type="protein sequence ID" value="KAJ8891315.1"/>
    <property type="molecule type" value="Genomic_DNA"/>
</dbReference>
<evidence type="ECO:0000313" key="4">
    <source>
        <dbReference type="Proteomes" id="UP001159363"/>
    </source>
</evidence>
<keyword evidence="1" id="KW-0539">Nucleus</keyword>
<evidence type="ECO:0000259" key="2">
    <source>
        <dbReference type="PROSITE" id="PS51031"/>
    </source>
</evidence>
<sequence>MVKLPRSKCGKRKGDHEEDENAFYVHMKEQYLKKSQSKEDQDGDYMFMVSLVPELKEVPQDRRLKVKYSIINLLMMLNNITPCQVPTQVLVLCSRPFLRQEFMALTVMEDVSRHSIRWDRAKRDN</sequence>